<feature type="compositionally biased region" description="Low complexity" evidence="5">
    <location>
        <begin position="2093"/>
        <end position="2104"/>
    </location>
</feature>
<dbReference type="InterPro" id="IPR021726">
    <property type="entry name" value="THO_THOC2_N"/>
</dbReference>
<feature type="compositionally biased region" description="Basic and acidic residues" evidence="5">
    <location>
        <begin position="1984"/>
        <end position="1999"/>
    </location>
</feature>
<feature type="region of interest" description="Disordered" evidence="5">
    <location>
        <begin position="1023"/>
        <end position="1080"/>
    </location>
</feature>
<name>A0A0C3SFU5_PHLG1</name>
<sequence>MDVVGAVQDCLARWTEGGEAECRNLLTGPHSSPSDPPSNDILSTVYHSLVTATLQTWLTPKPLSSRALVKFIHSVLESLPSPSSTKPSHAVVFGELLVDVIWAIDAELDDIHQDAKIALANAEQGNGPIVAEGEDATAVLARVAKAKQAAEGDKEALSATVNLLAASGIVDSDVCRERLELPMLHHAGLILDEQAFSKKEVRVRTALFYKQNKFNLLREQSEGYSKLMSELTASLGPANSAATGRPAEPLSALEARAKPTWERVVGLVGYFDLDPNRAMDIILDVFSVHIATHYSFFLALLSCSPWATAPKVKTEDTMNVEPDPDIYRGKNIDEVLRIAERQSGHEPSVPQPSTRVLAQVLGFKLTYYQLPDVTEHLPKNLYLLAALLIREGFITLEDIYPHLSPLDEDMDAKHKQYLASTDARIADAKINQLAMAAPLEATSSLGGHKPRPSTPVEPKKLEKEMPNQKLGVLNALLALGALRPAYALMSKFPWIVDSSPDLADLVLRIMRHSIAPIYDATTGSRDALASFKIPKPRVGLTGMVPAPERKPQLTLCAPTPQCTNATDFIFFYPDWTQHIPLCRTMEDLADVIEPLMSFIGLHISRDPIFLSKFLRLGRLHLLTTVDFDQEKKRQIGTPDPENPIRVYWFRILRVYLLPAVSLIRGNAVCTVELWNMLRLYEATQRWRLYGEWRDVTYKSHPELRVRQVQADRESKGILRRLSYQTIDSLAGAVAKIAHSNPIIFFTNAVNQIMAYDNLAAVVVSALNFVTIMGFDVLLFVVLDAFANPSKPRVKDDGVNTSDWLLSLASFTGMLFSKYQVDVTAVIKYIVHQLQNGQTTEIVVLRELILKMSGIEPLPSLSDAQIVAMAGGPHLRTEALASGTRGARADTSEVSFRSPVRLGRVLLDTQLALPLLIQVAQQREACVFKGPNAPLKSLASLYDQTHGVLLQYLEFLTTPSIIPPEEYAEKVLPQLKDLHVLYGISPAMCMQMFRPTLHLSLLEKAVAKAQERLEETEARLKAALAAKREPNPSRLGSPAVADTPAQAEQESESIASATTTKDDVQMTDEIQPEPSEPEGPWLPPLSDLFDDVKALMSPSASELIGPAFYLTFWQLSTYDLSPPIQRYDEEIAELKKLTAQEKKMADICYNAPDRTTRNSQHLHSTREARFSHTAELLETESKQQKAARSFTLKRLAREKQAWFAHNPKGAVLATALVEHCLHPRALLSPMDADYCARIIKVVHRLGTPGFSTLNVYDKLLSEHIRVMIFSCSEYEARNYGRFLLGVLTDIWTWHQSEKLFVRDNQVHTSDKEKDKDSAGYLPGFMMNFSNKPIVTFDDIIKWQQFRQVSKKWHRKLYKCFVDCIESGEFMHVYNTIIVLKEILPVFPIASINEHAGPALEIAIDKFVEKEERGDLKILGRAYAASFKKRESIWSQVPQRTSKASTSAASAPAKSTPSSTPAPTEKPRPTAPAAHGTTSTPNGRPNTTTPSAPPSAPRADIAQLNGNVPDKPPVQSSTRFSMDSVPRPEVVKRVRPDTRSPAPSPKMNGDAEFKPNNQSEPMVVDAPTGPRAAQPTGIPLIAPRKDESGIPRGPAAARPASPVIPSGSPIPRNIAQLEGSRPPTPSPLVRSVSSMDLQQSPRIASSDSKGSRIETMQGMPPPVNPSQTLSAQELRETAKQSRASDKADEKPARPPAEPRGQQPPTSAPPSRRRSPSPASRPGTRNPSAESRASGGRSRGATGESDRSEDKRERDNRHESRRDVHSRSSRSTREGDKDKDSERDRERGRDRHGDRERARDRDRERDRDRDGHRDRDRDRERDRDRHRDSDRDRDRHRREDRESRKDRENTGRNPPTGPASGAQSTDDRGLPARPDASRRRDDEALGKRRRPTDDDPERASKRPSRKDSHHEDRNRRASDKERDDRVRDTDRRRKDRDPLEGDSRGLTVDTKLGEKRIPDGPASASSRALPPTTPSAPRAMASGEASKNSRPDRDWKTRDQPPREPPTGPSGSQSAQDPPQGPTTSLRARIGDKDARPIPQGPSGYRNEPDRRGEASAPARDDRDNGRKRASSERETGPTEAGTHITKRVKLDRTRYSGAASSSAAYAKKLLMPDADKNGRGGMGRKD</sequence>
<reference evidence="9 10" key="1">
    <citation type="journal article" date="2014" name="PLoS Genet.">
        <title>Analysis of the Phlebiopsis gigantea genome, transcriptome and secretome provides insight into its pioneer colonization strategies of wood.</title>
        <authorList>
            <person name="Hori C."/>
            <person name="Ishida T."/>
            <person name="Igarashi K."/>
            <person name="Samejima M."/>
            <person name="Suzuki H."/>
            <person name="Master E."/>
            <person name="Ferreira P."/>
            <person name="Ruiz-Duenas F.J."/>
            <person name="Held B."/>
            <person name="Canessa P."/>
            <person name="Larrondo L.F."/>
            <person name="Schmoll M."/>
            <person name="Druzhinina I.S."/>
            <person name="Kubicek C.P."/>
            <person name="Gaskell J.A."/>
            <person name="Kersten P."/>
            <person name="St John F."/>
            <person name="Glasner J."/>
            <person name="Sabat G."/>
            <person name="Splinter BonDurant S."/>
            <person name="Syed K."/>
            <person name="Yadav J."/>
            <person name="Mgbeahuruike A.C."/>
            <person name="Kovalchuk A."/>
            <person name="Asiegbu F.O."/>
            <person name="Lackner G."/>
            <person name="Hoffmeister D."/>
            <person name="Rencoret J."/>
            <person name="Gutierrez A."/>
            <person name="Sun H."/>
            <person name="Lindquist E."/>
            <person name="Barry K."/>
            <person name="Riley R."/>
            <person name="Grigoriev I.V."/>
            <person name="Henrissat B."/>
            <person name="Kues U."/>
            <person name="Berka R.M."/>
            <person name="Martinez A.T."/>
            <person name="Covert S.F."/>
            <person name="Blanchette R.A."/>
            <person name="Cullen D."/>
        </authorList>
    </citation>
    <scope>NUCLEOTIDE SEQUENCE [LARGE SCALE GENOMIC DNA]</scope>
    <source>
        <strain evidence="9 10">11061_1 CR5-6</strain>
    </source>
</reference>
<feature type="compositionally biased region" description="Basic and acidic residues" evidence="5">
    <location>
        <begin position="1862"/>
        <end position="1940"/>
    </location>
</feature>
<dbReference type="InterPro" id="IPR040007">
    <property type="entry name" value="Tho2"/>
</dbReference>
<comment type="similarity">
    <text evidence="2">Belongs to the THOC2 family.</text>
</comment>
<evidence type="ECO:0000256" key="1">
    <source>
        <dbReference type="ARBA" id="ARBA00004123"/>
    </source>
</evidence>
<feature type="region of interest" description="Disordered" evidence="5">
    <location>
        <begin position="441"/>
        <end position="463"/>
    </location>
</feature>
<feature type="domain" description="THO complex subunitTHOC2 C-terminal" evidence="6">
    <location>
        <begin position="1101"/>
        <end position="1423"/>
    </location>
</feature>
<dbReference type="Pfam" id="PF16134">
    <property type="entry name" value="THOC2_N"/>
    <property type="match status" value="1"/>
</dbReference>
<feature type="domain" description="THO complex subunitTHOC2 N-terminal" evidence="7">
    <location>
        <begin position="733"/>
        <end position="808"/>
    </location>
</feature>
<feature type="compositionally biased region" description="Basic and acidic residues" evidence="5">
    <location>
        <begin position="2044"/>
        <end position="2074"/>
    </location>
</feature>
<dbReference type="STRING" id="745531.A0A0C3SFU5"/>
<dbReference type="Pfam" id="PF11262">
    <property type="entry name" value="Tho2"/>
    <property type="match status" value="1"/>
</dbReference>
<evidence type="ECO:0000313" key="10">
    <source>
        <dbReference type="Proteomes" id="UP000053257"/>
    </source>
</evidence>
<evidence type="ECO:0000256" key="5">
    <source>
        <dbReference type="SAM" id="MobiDB-lite"/>
    </source>
</evidence>
<dbReference type="InterPro" id="IPR032302">
    <property type="entry name" value="THOC2_N"/>
</dbReference>
<evidence type="ECO:0000256" key="3">
    <source>
        <dbReference type="ARBA" id="ARBA00019596"/>
    </source>
</evidence>
<feature type="domain" description="THO complex subunit 2 N-terminal" evidence="8">
    <location>
        <begin position="8"/>
        <end position="728"/>
    </location>
</feature>
<dbReference type="Proteomes" id="UP000053257">
    <property type="component" value="Unassembled WGS sequence"/>
</dbReference>
<evidence type="ECO:0000313" key="9">
    <source>
        <dbReference type="EMBL" id="KIP12695.1"/>
    </source>
</evidence>
<comment type="subcellular location">
    <subcellularLocation>
        <location evidence="1">Nucleus</location>
    </subcellularLocation>
</comment>
<accession>A0A0C3SFU5</accession>
<feature type="compositionally biased region" description="Low complexity" evidence="5">
    <location>
        <begin position="1439"/>
        <end position="1461"/>
    </location>
</feature>
<feature type="compositionally biased region" description="Polar residues" evidence="5">
    <location>
        <begin position="1629"/>
        <end position="1646"/>
    </location>
</feature>
<feature type="compositionally biased region" description="Low complexity" evidence="5">
    <location>
        <begin position="1713"/>
        <end position="1740"/>
    </location>
</feature>
<dbReference type="Pfam" id="PF11732">
    <property type="entry name" value="Thoc2"/>
    <property type="match status" value="1"/>
</dbReference>
<evidence type="ECO:0000256" key="2">
    <source>
        <dbReference type="ARBA" id="ARBA00007857"/>
    </source>
</evidence>
<evidence type="ECO:0000259" key="7">
    <source>
        <dbReference type="Pfam" id="PF11732"/>
    </source>
</evidence>
<dbReference type="EMBL" id="KN840438">
    <property type="protein sequence ID" value="KIP12695.1"/>
    <property type="molecule type" value="Genomic_DNA"/>
</dbReference>
<protein>
    <recommendedName>
        <fullName evidence="3">THO complex subunit 2</fullName>
    </recommendedName>
</protein>
<feature type="compositionally biased region" description="Polar residues" evidence="5">
    <location>
        <begin position="2006"/>
        <end position="2023"/>
    </location>
</feature>
<dbReference type="GO" id="GO:0006406">
    <property type="term" value="P:mRNA export from nucleus"/>
    <property type="evidence" value="ECO:0007669"/>
    <property type="project" value="InterPro"/>
</dbReference>
<evidence type="ECO:0000259" key="6">
    <source>
        <dbReference type="Pfam" id="PF11262"/>
    </source>
</evidence>
<organism evidence="9 10">
    <name type="scientific">Phlebiopsis gigantea (strain 11061_1 CR5-6)</name>
    <name type="common">White-rot fungus</name>
    <name type="synonym">Peniophora gigantea</name>
    <dbReference type="NCBI Taxonomy" id="745531"/>
    <lineage>
        <taxon>Eukaryota</taxon>
        <taxon>Fungi</taxon>
        <taxon>Dikarya</taxon>
        <taxon>Basidiomycota</taxon>
        <taxon>Agaricomycotina</taxon>
        <taxon>Agaricomycetes</taxon>
        <taxon>Polyporales</taxon>
        <taxon>Phanerochaetaceae</taxon>
        <taxon>Phlebiopsis</taxon>
    </lineage>
</organism>
<proteinExistence type="inferred from homology"/>
<dbReference type="GO" id="GO:0003729">
    <property type="term" value="F:mRNA binding"/>
    <property type="evidence" value="ECO:0007669"/>
    <property type="project" value="TreeGrafter"/>
</dbReference>
<evidence type="ECO:0000259" key="8">
    <source>
        <dbReference type="Pfam" id="PF16134"/>
    </source>
</evidence>
<dbReference type="GO" id="GO:0000445">
    <property type="term" value="C:THO complex part of transcription export complex"/>
    <property type="evidence" value="ECO:0007669"/>
    <property type="project" value="TreeGrafter"/>
</dbReference>
<gene>
    <name evidence="9" type="ORF">PHLGIDRAFT_97300</name>
</gene>
<feature type="compositionally biased region" description="Basic and acidic residues" evidence="5">
    <location>
        <begin position="1741"/>
        <end position="1847"/>
    </location>
</feature>
<dbReference type="PANTHER" id="PTHR21597">
    <property type="entry name" value="THO2 PROTEIN"/>
    <property type="match status" value="1"/>
</dbReference>
<keyword evidence="10" id="KW-1185">Reference proteome</keyword>
<dbReference type="OrthoDB" id="29024at2759"/>
<dbReference type="HOGENOM" id="CLU_000511_4_0_1"/>
<dbReference type="InterPro" id="IPR021418">
    <property type="entry name" value="THO_THOC2_C"/>
</dbReference>
<feature type="compositionally biased region" description="Polar residues" evidence="5">
    <location>
        <begin position="1045"/>
        <end position="1058"/>
    </location>
</feature>
<feature type="region of interest" description="Disordered" evidence="5">
    <location>
        <begin position="1432"/>
        <end position="2124"/>
    </location>
</feature>
<feature type="compositionally biased region" description="Low complexity" evidence="5">
    <location>
        <begin position="1588"/>
        <end position="1599"/>
    </location>
</feature>
<dbReference type="PANTHER" id="PTHR21597:SF0">
    <property type="entry name" value="THO COMPLEX SUBUNIT 2"/>
    <property type="match status" value="1"/>
</dbReference>
<keyword evidence="4" id="KW-0539">Nucleus</keyword>
<evidence type="ECO:0000256" key="4">
    <source>
        <dbReference type="ARBA" id="ARBA00023242"/>
    </source>
</evidence>
<feature type="compositionally biased region" description="Basic and acidic residues" evidence="5">
    <location>
        <begin position="1671"/>
        <end position="1690"/>
    </location>
</feature>
<dbReference type="GO" id="GO:0006397">
    <property type="term" value="P:mRNA processing"/>
    <property type="evidence" value="ECO:0007669"/>
    <property type="project" value="InterPro"/>
</dbReference>
<feature type="compositionally biased region" description="Basic and acidic residues" evidence="5">
    <location>
        <begin position="2111"/>
        <end position="2124"/>
    </location>
</feature>
<feature type="compositionally biased region" description="Basic and acidic residues" evidence="5">
    <location>
        <begin position="1527"/>
        <end position="1536"/>
    </location>
</feature>